<dbReference type="EMBL" id="JADULK010000005">
    <property type="protein sequence ID" value="MBH1930180.1"/>
    <property type="molecule type" value="Genomic_DNA"/>
</dbReference>
<name>A0ABS0MCT4_SERRU</name>
<organism evidence="1 2">
    <name type="scientific">Serratia rubidaea</name>
    <name type="common">Serratia marinorubra</name>
    <dbReference type="NCBI Taxonomy" id="61652"/>
    <lineage>
        <taxon>Bacteria</taxon>
        <taxon>Pseudomonadati</taxon>
        <taxon>Pseudomonadota</taxon>
        <taxon>Gammaproteobacteria</taxon>
        <taxon>Enterobacterales</taxon>
        <taxon>Yersiniaceae</taxon>
        <taxon>Serratia</taxon>
    </lineage>
</organism>
<reference evidence="1 2" key="1">
    <citation type="submission" date="2020-11" db="EMBL/GenBank/DDBJ databases">
        <title>Enhanced detection system for hospital associated transmission using whole genome sequencing surveillance.</title>
        <authorList>
            <person name="Harrison L.H."/>
            <person name="Van Tyne D."/>
            <person name="Marsh J.W."/>
            <person name="Griffith M.P."/>
            <person name="Snyder D.J."/>
            <person name="Cooper V.S."/>
            <person name="Mustapha M."/>
        </authorList>
    </citation>
    <scope>NUCLEOTIDE SEQUENCE [LARGE SCALE GENOMIC DNA]</scope>
    <source>
        <strain evidence="1 2">SER00230</strain>
    </source>
</reference>
<feature type="non-terminal residue" evidence="1">
    <location>
        <position position="1"/>
    </location>
</feature>
<gene>
    <name evidence="1" type="ORF">I5U13_10995</name>
</gene>
<sequence>PIGLEGGLNIYQYAPNPLVWADPWGLKKDDYTISANSAATDIPARGVHVNVHGPGLPAKGGHVSLIPGAVDPKTKTVTHLTHSPADKAASSVSASQWKKIQTSINNYLDDSKNIARLISAAQGGIDLPSSSMTPARLAQIKAVKALLEEHQAKGTNPCR</sequence>
<evidence type="ECO:0000313" key="1">
    <source>
        <dbReference type="EMBL" id="MBH1930180.1"/>
    </source>
</evidence>
<keyword evidence="2" id="KW-1185">Reference proteome</keyword>
<evidence type="ECO:0000313" key="2">
    <source>
        <dbReference type="Proteomes" id="UP000624159"/>
    </source>
</evidence>
<dbReference type="Proteomes" id="UP000624159">
    <property type="component" value="Unassembled WGS sequence"/>
</dbReference>
<comment type="caution">
    <text evidence="1">The sequence shown here is derived from an EMBL/GenBank/DDBJ whole genome shotgun (WGS) entry which is preliminary data.</text>
</comment>
<proteinExistence type="predicted"/>
<accession>A0ABS0MCT4</accession>
<protein>
    <submittedName>
        <fullName evidence="1">Type IV secretion protein Rhs</fullName>
    </submittedName>
</protein>